<dbReference type="Pfam" id="PF00155">
    <property type="entry name" value="Aminotran_1_2"/>
    <property type="match status" value="1"/>
</dbReference>
<dbReference type="Proteomes" id="UP001250214">
    <property type="component" value="Unassembled WGS sequence"/>
</dbReference>
<sequence length="198" mass="21387">MVIELPHSVSGAAVFLDAIIQHLVPRLPRGARLLLDLAYADFMEAHSEIVAVGTLSKAHCLLGARVGYVLTATATAARLCQQRLPYALAALATAAASVSLADPPRVDQTIQANCTARARLGAELDERGIDYVPSQANFLLLNLAGWYQPVVDRLRARNARYRDGHRWELPGWIQLHVIDVPTVAPVIDAIADTIPGCP</sequence>
<evidence type="ECO:0000256" key="2">
    <source>
        <dbReference type="ARBA" id="ARBA00022679"/>
    </source>
</evidence>
<keyword evidence="3" id="KW-0663">Pyridoxal phosphate</keyword>
<dbReference type="PANTHER" id="PTHR43643">
    <property type="entry name" value="HISTIDINOL-PHOSPHATE AMINOTRANSFERASE 2"/>
    <property type="match status" value="1"/>
</dbReference>
<evidence type="ECO:0000259" key="4">
    <source>
        <dbReference type="Pfam" id="PF00155"/>
    </source>
</evidence>
<dbReference type="InterPro" id="IPR015421">
    <property type="entry name" value="PyrdxlP-dep_Trfase_major"/>
</dbReference>
<dbReference type="SUPFAM" id="SSF53383">
    <property type="entry name" value="PLP-dependent transferases"/>
    <property type="match status" value="1"/>
</dbReference>
<organism evidence="5 6">
    <name type="scientific">Lipingzhangella rawalii</name>
    <dbReference type="NCBI Taxonomy" id="2055835"/>
    <lineage>
        <taxon>Bacteria</taxon>
        <taxon>Bacillati</taxon>
        <taxon>Actinomycetota</taxon>
        <taxon>Actinomycetes</taxon>
        <taxon>Streptosporangiales</taxon>
        <taxon>Nocardiopsidaceae</taxon>
        <taxon>Lipingzhangella</taxon>
    </lineage>
</organism>
<evidence type="ECO:0000256" key="1">
    <source>
        <dbReference type="ARBA" id="ARBA00022576"/>
    </source>
</evidence>
<proteinExistence type="predicted"/>
<dbReference type="Gene3D" id="3.40.640.10">
    <property type="entry name" value="Type I PLP-dependent aspartate aminotransferase-like (Major domain)"/>
    <property type="match status" value="1"/>
</dbReference>
<keyword evidence="6" id="KW-1185">Reference proteome</keyword>
<evidence type="ECO:0000313" key="5">
    <source>
        <dbReference type="EMBL" id="MDS1271620.1"/>
    </source>
</evidence>
<dbReference type="PANTHER" id="PTHR43643:SF3">
    <property type="entry name" value="HISTIDINOL-PHOSPHATE AMINOTRANSFERASE"/>
    <property type="match status" value="1"/>
</dbReference>
<gene>
    <name evidence="5" type="ORF">RIF23_15095</name>
</gene>
<evidence type="ECO:0000256" key="3">
    <source>
        <dbReference type="ARBA" id="ARBA00022898"/>
    </source>
</evidence>
<dbReference type="RefSeq" id="WP_310913166.1">
    <property type="nucleotide sequence ID" value="NZ_JAVLVT010000006.1"/>
</dbReference>
<dbReference type="EMBL" id="JAVLVT010000006">
    <property type="protein sequence ID" value="MDS1271620.1"/>
    <property type="molecule type" value="Genomic_DNA"/>
</dbReference>
<feature type="domain" description="Aminotransferase class I/classII large" evidence="4">
    <location>
        <begin position="5"/>
        <end position="145"/>
    </location>
</feature>
<dbReference type="Gene3D" id="3.90.1150.10">
    <property type="entry name" value="Aspartate Aminotransferase, domain 1"/>
    <property type="match status" value="1"/>
</dbReference>
<accession>A0ABU2H9V0</accession>
<keyword evidence="1 5" id="KW-0032">Aminotransferase</keyword>
<evidence type="ECO:0000313" key="6">
    <source>
        <dbReference type="Proteomes" id="UP001250214"/>
    </source>
</evidence>
<dbReference type="InterPro" id="IPR050106">
    <property type="entry name" value="HistidinolP_aminotransfase"/>
</dbReference>
<dbReference type="InterPro" id="IPR015424">
    <property type="entry name" value="PyrdxlP-dep_Trfase"/>
</dbReference>
<protein>
    <submittedName>
        <fullName evidence="5">Aminotransferase class I/II-fold pyridoxal phosphate-dependent enzyme</fullName>
    </submittedName>
</protein>
<dbReference type="GO" id="GO:0008483">
    <property type="term" value="F:transaminase activity"/>
    <property type="evidence" value="ECO:0007669"/>
    <property type="project" value="UniProtKB-KW"/>
</dbReference>
<reference evidence="6" key="1">
    <citation type="submission" date="2023-07" db="EMBL/GenBank/DDBJ databases">
        <title>Novel species in the genus Lipingzhangella isolated from Sambhar Salt Lake.</title>
        <authorList>
            <person name="Jiya N."/>
            <person name="Kajale S."/>
            <person name="Sharma A."/>
        </authorList>
    </citation>
    <scope>NUCLEOTIDE SEQUENCE [LARGE SCALE GENOMIC DNA]</scope>
    <source>
        <strain evidence="6">LS1_29</strain>
    </source>
</reference>
<keyword evidence="2" id="KW-0808">Transferase</keyword>
<comment type="caution">
    <text evidence="5">The sequence shown here is derived from an EMBL/GenBank/DDBJ whole genome shotgun (WGS) entry which is preliminary data.</text>
</comment>
<dbReference type="InterPro" id="IPR004839">
    <property type="entry name" value="Aminotransferase_I/II_large"/>
</dbReference>
<name>A0ABU2H9V0_9ACTN</name>
<dbReference type="InterPro" id="IPR015422">
    <property type="entry name" value="PyrdxlP-dep_Trfase_small"/>
</dbReference>